<feature type="region of interest" description="Disordered" evidence="1">
    <location>
        <begin position="276"/>
        <end position="298"/>
    </location>
</feature>
<comment type="caution">
    <text evidence="2">The sequence shown here is derived from an EMBL/GenBank/DDBJ whole genome shotgun (WGS) entry which is preliminary data.</text>
</comment>
<evidence type="ECO:0008006" key="4">
    <source>
        <dbReference type="Google" id="ProtNLM"/>
    </source>
</evidence>
<dbReference type="AlphaFoldDB" id="A0A835SF08"/>
<evidence type="ECO:0000313" key="3">
    <source>
        <dbReference type="Proteomes" id="UP000639772"/>
    </source>
</evidence>
<accession>A0A835SF08</accession>
<organism evidence="2 3">
    <name type="scientific">Vanilla planifolia</name>
    <name type="common">Vanilla</name>
    <dbReference type="NCBI Taxonomy" id="51239"/>
    <lineage>
        <taxon>Eukaryota</taxon>
        <taxon>Viridiplantae</taxon>
        <taxon>Streptophyta</taxon>
        <taxon>Embryophyta</taxon>
        <taxon>Tracheophyta</taxon>
        <taxon>Spermatophyta</taxon>
        <taxon>Magnoliopsida</taxon>
        <taxon>Liliopsida</taxon>
        <taxon>Asparagales</taxon>
        <taxon>Orchidaceae</taxon>
        <taxon>Vanilloideae</taxon>
        <taxon>Vanilleae</taxon>
        <taxon>Vanilla</taxon>
    </lineage>
</organism>
<proteinExistence type="predicted"/>
<protein>
    <recommendedName>
        <fullName evidence="4">Reduced growth phenotype protein 1</fullName>
    </recommendedName>
</protein>
<gene>
    <name evidence="2" type="ORF">HPP92_002605</name>
</gene>
<reference evidence="2 3" key="1">
    <citation type="journal article" date="2020" name="Nat. Food">
        <title>A phased Vanilla planifolia genome enables genetic improvement of flavour and production.</title>
        <authorList>
            <person name="Hasing T."/>
            <person name="Tang H."/>
            <person name="Brym M."/>
            <person name="Khazi F."/>
            <person name="Huang T."/>
            <person name="Chambers A.H."/>
        </authorList>
    </citation>
    <scope>NUCLEOTIDE SEQUENCE [LARGE SCALE GENOMIC DNA]</scope>
    <source>
        <tissue evidence="2">Leaf</tissue>
    </source>
</reference>
<dbReference type="Proteomes" id="UP000639772">
    <property type="component" value="Chromosome 1"/>
</dbReference>
<sequence length="541" mass="60656">MSFKLPQGLSFFGSGGWFDEKKSVSSKKTNVSPSFKLLTDKEVYRPGELITATIEISNPVIVKEANESEAPSNGIPLLVNNFSFEIKGVEKLDSQWVSVQKPLSGSKQRRGETIFLECAAPTIVSKVIVSSGCTKTYMVRAELPKILPPSYRGTSIRYLYYVRSTMSGRWLVMDNGHNDGNNSIQMDARAPFQVWVTQNSSNFLNDEGALFSNAVQTDIYWKEKGVDSDWLQVQANEFLDGLEEGYDSSRDEISSVSSYNPARGIDIRNSLSSQSISARFPSTEAKGERSSHPSYLPLPQVSVSEVVGNADEDLMSSQKELERSSSSLYHHQRKPSFFASRDDMVSSNATGSSEQLPSEGFIRGRSYNIRIDDQILLRFTPKNSDTNYYFGDMIGGTLTFFHGDGPRRCLEVSITLEITEVINQWCVHPSRRSSPVITKVQSDHHEVVADLAQTSFIFSIPFDGPMSFSTPFVSVQWCLRFEFFTTPKHVDLNRYDHPLLVDEREKGDWILPITVYAPPLRSQASQARNDKDFSLGSFFPA</sequence>
<name>A0A835SF08_VANPL</name>
<dbReference type="Pfam" id="PF08737">
    <property type="entry name" value="Rgp1"/>
    <property type="match status" value="1"/>
</dbReference>
<dbReference type="OrthoDB" id="1918at2759"/>
<dbReference type="EMBL" id="JADCNM010000001">
    <property type="protein sequence ID" value="KAG0502533.1"/>
    <property type="molecule type" value="Genomic_DNA"/>
</dbReference>
<dbReference type="PANTHER" id="PTHR12507">
    <property type="entry name" value="REDUCED GROWTH PHENOTYPE 1 RGP1, YEAST -RELATED"/>
    <property type="match status" value="1"/>
</dbReference>
<evidence type="ECO:0000256" key="1">
    <source>
        <dbReference type="SAM" id="MobiDB-lite"/>
    </source>
</evidence>
<dbReference type="InterPro" id="IPR014848">
    <property type="entry name" value="Rgp1"/>
</dbReference>
<dbReference type="Gene3D" id="2.60.40.640">
    <property type="match status" value="1"/>
</dbReference>
<dbReference type="InterPro" id="IPR014752">
    <property type="entry name" value="Arrestin-like_C"/>
</dbReference>
<evidence type="ECO:0000313" key="2">
    <source>
        <dbReference type="EMBL" id="KAG0502533.1"/>
    </source>
</evidence>